<evidence type="ECO:0000256" key="8">
    <source>
        <dbReference type="ARBA" id="ARBA00023157"/>
    </source>
</evidence>
<accession>A0A816X5N2</accession>
<dbReference type="PROSITE" id="PS51324">
    <property type="entry name" value="ERV_ALR"/>
    <property type="match status" value="1"/>
</dbReference>
<dbReference type="InterPro" id="IPR039798">
    <property type="entry name" value="Sulfhydryl_oxidase"/>
</dbReference>
<dbReference type="InterPro" id="IPR036774">
    <property type="entry name" value="ERV/ALR_sulphydryl_oxid_sf"/>
</dbReference>
<keyword evidence="11" id="KW-0472">Membrane</keyword>
<dbReference type="GO" id="GO:0016971">
    <property type="term" value="F:flavin-dependent sulfhydryl oxidase activity"/>
    <property type="evidence" value="ECO:0007669"/>
    <property type="project" value="InterPro"/>
</dbReference>
<evidence type="ECO:0000256" key="1">
    <source>
        <dbReference type="ARBA" id="ARBA00001974"/>
    </source>
</evidence>
<keyword evidence="11" id="KW-1133">Transmembrane helix</keyword>
<dbReference type="Proteomes" id="UP001295469">
    <property type="component" value="Chromosome A02"/>
</dbReference>
<evidence type="ECO:0000259" key="14">
    <source>
        <dbReference type="PROSITE" id="PS51352"/>
    </source>
</evidence>
<dbReference type="InterPro" id="IPR017905">
    <property type="entry name" value="ERV/ALR_sulphydryl_oxidase"/>
</dbReference>
<keyword evidence="3" id="KW-0964">Secreted</keyword>
<evidence type="ECO:0000256" key="11">
    <source>
        <dbReference type="RuleBase" id="RU371123"/>
    </source>
</evidence>
<dbReference type="PROSITE" id="PS00194">
    <property type="entry name" value="THIOREDOXIN_1"/>
    <property type="match status" value="1"/>
</dbReference>
<sequence length="550" mass="61410">MSLAHLVLFAGLLSLVILASSSSSSSPGSRSILRDISGENADQKDRAVELNSSNFDSVLQDTPAKYAIVEFFAHWCPACRNYKPHYEKVARLFNGPDAIHPGIVLMTRVDCAMKTNTKLCDRFSVSHYPMLFWGSPSKFVSGSGEPKKEKSEIVVIDDARTAERLLKWINKQTQSSYGLDDKKFENEHVRTNITDYKQISQAVYDIEEATAEAFDIILSNKVIKSSETSASFIRFIQLLAAHHASRRCRKGAAEILVNYDDLCPSGKCSYEASGGKDTLGSFPICGKDLPRGYYMFCRGSRNDTRGFSCGLWVLFHSLSVRIEDGESQFAFNTICDFVNNFFMCDECRLHFNDMCLSVKTPFKKARDFVLWVWSTHNKVNERLMKDEASLGSGDPEFPKIIWPPRALCPSCYLSSDEKSIEWDHDNVYKFLKSYYGPKLVSLYKEKSVVGSKEETVSATAEDLTVATNALVVPVGAALAIAVASCAFGALACYWRTQQKNRKYCLSTFTSNDSYQLSSVCSLTSLCPFFTFSGRGEAGTEVLEAELLMFP</sequence>
<evidence type="ECO:0000256" key="10">
    <source>
        <dbReference type="ARBA" id="ARBA00023284"/>
    </source>
</evidence>
<proteinExistence type="predicted"/>
<evidence type="ECO:0000259" key="13">
    <source>
        <dbReference type="PROSITE" id="PS51324"/>
    </source>
</evidence>
<feature type="domain" description="Thioredoxin" evidence="14">
    <location>
        <begin position="22"/>
        <end position="174"/>
    </location>
</feature>
<dbReference type="Pfam" id="PF04777">
    <property type="entry name" value="Evr1_Alr"/>
    <property type="match status" value="1"/>
</dbReference>
<dbReference type="Gene3D" id="1.20.120.310">
    <property type="entry name" value="ERV/ALR sulfhydryl oxidase domain"/>
    <property type="match status" value="1"/>
</dbReference>
<evidence type="ECO:0000256" key="7">
    <source>
        <dbReference type="ARBA" id="ARBA00023002"/>
    </source>
</evidence>
<evidence type="ECO:0000256" key="12">
    <source>
        <dbReference type="SAM" id="SignalP"/>
    </source>
</evidence>
<name>A0A816X5N2_BRANA</name>
<keyword evidence="6 11" id="KW-0274">FAD</keyword>
<evidence type="ECO:0000256" key="5">
    <source>
        <dbReference type="ARBA" id="ARBA00022729"/>
    </source>
</evidence>
<dbReference type="InterPro" id="IPR036249">
    <property type="entry name" value="Thioredoxin-like_sf"/>
</dbReference>
<dbReference type="InterPro" id="IPR017937">
    <property type="entry name" value="Thioredoxin_CS"/>
</dbReference>
<dbReference type="SUPFAM" id="SSF52833">
    <property type="entry name" value="Thioredoxin-like"/>
    <property type="match status" value="1"/>
</dbReference>
<dbReference type="FunFam" id="3.40.30.10:FF:000244">
    <property type="entry name" value="Sulfhydryl oxidase"/>
    <property type="match status" value="1"/>
</dbReference>
<keyword evidence="11" id="KW-0812">Transmembrane</keyword>
<protein>
    <recommendedName>
        <fullName evidence="11">Sulfhydryl oxidase</fullName>
        <ecNumber evidence="11">1.8.3.2</ecNumber>
    </recommendedName>
</protein>
<evidence type="ECO:0000256" key="6">
    <source>
        <dbReference type="ARBA" id="ARBA00022827"/>
    </source>
</evidence>
<evidence type="ECO:0000256" key="3">
    <source>
        <dbReference type="ARBA" id="ARBA00022525"/>
    </source>
</evidence>
<dbReference type="Gene3D" id="3.40.30.10">
    <property type="entry name" value="Glutaredoxin"/>
    <property type="match status" value="1"/>
</dbReference>
<feature type="signal peptide" evidence="12">
    <location>
        <begin position="1"/>
        <end position="19"/>
    </location>
</feature>
<dbReference type="PANTHER" id="PTHR22897:SF8">
    <property type="entry name" value="SULFHYDRYL OXIDASE"/>
    <property type="match status" value="1"/>
</dbReference>
<evidence type="ECO:0000256" key="9">
    <source>
        <dbReference type="ARBA" id="ARBA00023180"/>
    </source>
</evidence>
<organism evidence="15">
    <name type="scientific">Brassica napus</name>
    <name type="common">Rape</name>
    <dbReference type="NCBI Taxonomy" id="3708"/>
    <lineage>
        <taxon>Eukaryota</taxon>
        <taxon>Viridiplantae</taxon>
        <taxon>Streptophyta</taxon>
        <taxon>Embryophyta</taxon>
        <taxon>Tracheophyta</taxon>
        <taxon>Spermatophyta</taxon>
        <taxon>Magnoliopsida</taxon>
        <taxon>eudicotyledons</taxon>
        <taxon>Gunneridae</taxon>
        <taxon>Pentapetalae</taxon>
        <taxon>rosids</taxon>
        <taxon>malvids</taxon>
        <taxon>Brassicales</taxon>
        <taxon>Brassicaceae</taxon>
        <taxon>Brassiceae</taxon>
        <taxon>Brassica</taxon>
    </lineage>
</organism>
<comment type="subcellular location">
    <subcellularLocation>
        <location evidence="2">Secreted</location>
    </subcellularLocation>
</comment>
<gene>
    <name evidence="15" type="ORF">DARMORV10_A02P31850.1</name>
</gene>
<dbReference type="FunFam" id="1.20.120.310:FF:000004">
    <property type="entry name" value="Sulfhydryl oxidase"/>
    <property type="match status" value="1"/>
</dbReference>
<evidence type="ECO:0000256" key="4">
    <source>
        <dbReference type="ARBA" id="ARBA00022630"/>
    </source>
</evidence>
<dbReference type="EMBL" id="HG994356">
    <property type="protein sequence ID" value="CAF2142877.1"/>
    <property type="molecule type" value="Genomic_DNA"/>
</dbReference>
<keyword evidence="9" id="KW-0325">Glycoprotein</keyword>
<keyword evidence="10" id="KW-0676">Redox-active center</keyword>
<feature type="transmembrane region" description="Helical" evidence="11">
    <location>
        <begin position="470"/>
        <end position="493"/>
    </location>
</feature>
<dbReference type="EC" id="1.8.3.2" evidence="11"/>
<dbReference type="AlphaFoldDB" id="A0A816X5N2"/>
<keyword evidence="4 11" id="KW-0285">Flavoprotein</keyword>
<evidence type="ECO:0000313" key="15">
    <source>
        <dbReference type="EMBL" id="CAF2142877.1"/>
    </source>
</evidence>
<dbReference type="GO" id="GO:0005576">
    <property type="term" value="C:extracellular region"/>
    <property type="evidence" value="ECO:0007669"/>
    <property type="project" value="UniProtKB-SubCell"/>
</dbReference>
<dbReference type="InterPro" id="IPR013766">
    <property type="entry name" value="Thioredoxin_domain"/>
</dbReference>
<dbReference type="PANTHER" id="PTHR22897">
    <property type="entry name" value="QUIESCIN Q6-RELATED SULFHYDRYL OXIDASE"/>
    <property type="match status" value="1"/>
</dbReference>
<evidence type="ECO:0000256" key="2">
    <source>
        <dbReference type="ARBA" id="ARBA00004613"/>
    </source>
</evidence>
<feature type="domain" description="ERV/ALR sulfhydryl oxidase" evidence="13">
    <location>
        <begin position="300"/>
        <end position="402"/>
    </location>
</feature>
<dbReference type="Pfam" id="PF00085">
    <property type="entry name" value="Thioredoxin"/>
    <property type="match status" value="1"/>
</dbReference>
<reference evidence="15" key="1">
    <citation type="submission" date="2021-01" db="EMBL/GenBank/DDBJ databases">
        <authorList>
            <consortium name="Genoscope - CEA"/>
            <person name="William W."/>
        </authorList>
    </citation>
    <scope>NUCLEOTIDE SEQUENCE</scope>
</reference>
<comment type="catalytic activity">
    <reaction evidence="11">
        <text>2 R'C(R)SH + O2 = R'C(R)S-S(R)CR' + H2O2</text>
        <dbReference type="Rhea" id="RHEA:17357"/>
        <dbReference type="ChEBI" id="CHEBI:15379"/>
        <dbReference type="ChEBI" id="CHEBI:16240"/>
        <dbReference type="ChEBI" id="CHEBI:16520"/>
        <dbReference type="ChEBI" id="CHEBI:17412"/>
        <dbReference type="EC" id="1.8.3.2"/>
    </reaction>
</comment>
<comment type="cofactor">
    <cofactor evidence="1 11">
        <name>FAD</name>
        <dbReference type="ChEBI" id="CHEBI:57692"/>
    </cofactor>
</comment>
<feature type="chain" id="PRO_5032343453" description="Sulfhydryl oxidase" evidence="12">
    <location>
        <begin position="20"/>
        <end position="550"/>
    </location>
</feature>
<keyword evidence="5 12" id="KW-0732">Signal</keyword>
<dbReference type="PROSITE" id="PS51352">
    <property type="entry name" value="THIOREDOXIN_2"/>
    <property type="match status" value="1"/>
</dbReference>
<dbReference type="SUPFAM" id="SSF69000">
    <property type="entry name" value="FAD-dependent thiol oxidase"/>
    <property type="match status" value="1"/>
</dbReference>
<keyword evidence="7 11" id="KW-0560">Oxidoreductase</keyword>
<keyword evidence="8" id="KW-1015">Disulfide bond</keyword>